<organism evidence="4 5">
    <name type="scientific">Nitrosomonas mobilis</name>
    <dbReference type="NCBI Taxonomy" id="51642"/>
    <lineage>
        <taxon>Bacteria</taxon>
        <taxon>Pseudomonadati</taxon>
        <taxon>Pseudomonadota</taxon>
        <taxon>Betaproteobacteria</taxon>
        <taxon>Nitrosomonadales</taxon>
        <taxon>Nitrosomonadaceae</taxon>
        <taxon>Nitrosomonas</taxon>
    </lineage>
</organism>
<dbReference type="InterPro" id="IPR007310">
    <property type="entry name" value="Aerobactin_biosyn_IucA/IucC_N"/>
</dbReference>
<evidence type="ECO:0000256" key="1">
    <source>
        <dbReference type="ARBA" id="ARBA00007832"/>
    </source>
</evidence>
<keyword evidence="5" id="KW-1185">Reference proteome</keyword>
<proteinExistence type="inferred from homology"/>
<dbReference type="PANTHER" id="PTHR34384:SF5">
    <property type="entry name" value="L-2,3-DIAMINOPROPANOATE--CITRATE LIGASE"/>
    <property type="match status" value="1"/>
</dbReference>
<feature type="domain" description="Aerobactin siderophore biosynthesis IucA/IucC N-terminal" evidence="2">
    <location>
        <begin position="131"/>
        <end position="360"/>
    </location>
</feature>
<sequence>MTQDDLNTRQLAEKYSATALVNSLLREWHDFEVESNEIVFKNKYQSLSIVLENFSTVGSHAYTNIFYRTAGREKTSLSFKEFVQELLKLVNKDDRKPVLFLRIMESYKNLTEILSYRRADYEGLLSSKYWSFIDAEQALILGHNFHPCPKSKVQFKNHDHQLFAPEFGGSFSLQWVLLNKKYFIQNNAQYFNDRNWCVNLFVQDHSRHPGNQYVPFPFHPWQFNALKNNKEIQILMKNEDMVLVKKEGLLKWKATSSLRTIYCENSDYMLKFSLSLRITNSVRHLQEVEVVRGLQVHDVMSSTYGKQFLIENKNFHILNEPSFLAIKGRSKSILLDTIVLVRENPFREKQGKKETIVLSTITQINPYSDNGFFSLRNVDAKKWFSLYLENVLDPFIMAQANYGILFGAHQQNIIVELTDSYPCGVIFRDCQGTGYTRLGYERMKAEVCSLNLQNGNVLDDPMAHSLLGYYLIINSTFSLINALAVQRACTEKELLRMLVNYLLVKKHSNILDPSFVDYLLYSSMIKQKGNFFCCLHGINENTERNPLDIYNAINNPLFNIQ</sequence>
<name>A0A1G5SIK8_9PROT</name>
<dbReference type="AlphaFoldDB" id="A0A1G5SIK8"/>
<dbReference type="RefSeq" id="WP_090287101.1">
    <property type="nucleotide sequence ID" value="NZ_FMWO01000059.1"/>
</dbReference>
<evidence type="ECO:0000259" key="3">
    <source>
        <dbReference type="Pfam" id="PF06276"/>
    </source>
</evidence>
<dbReference type="OrthoDB" id="495728at2"/>
<accession>A0A1G5SIK8</accession>
<evidence type="ECO:0000313" key="5">
    <source>
        <dbReference type="Proteomes" id="UP000198729"/>
    </source>
</evidence>
<dbReference type="InterPro" id="IPR022770">
    <property type="entry name" value="IucA/IucC-like_C"/>
</dbReference>
<gene>
    <name evidence="4" type="ORF">NSMM_500009</name>
</gene>
<dbReference type="GO" id="GO:0016881">
    <property type="term" value="F:acid-amino acid ligase activity"/>
    <property type="evidence" value="ECO:0007669"/>
    <property type="project" value="UniProtKB-ARBA"/>
</dbReference>
<dbReference type="InterPro" id="IPR037455">
    <property type="entry name" value="LucA/IucC-like"/>
</dbReference>
<feature type="domain" description="Aerobactin siderophore biosynthesis IucA/IucC-like C-terminal" evidence="3">
    <location>
        <begin position="382"/>
        <end position="542"/>
    </location>
</feature>
<evidence type="ECO:0000259" key="2">
    <source>
        <dbReference type="Pfam" id="PF04183"/>
    </source>
</evidence>
<protein>
    <submittedName>
        <fullName evidence="4">Siderophore biosynthesis protein, IucA/IucC family</fullName>
    </submittedName>
</protein>
<dbReference type="EMBL" id="FMWO01000059">
    <property type="protein sequence ID" value="SCZ86209.1"/>
    <property type="molecule type" value="Genomic_DNA"/>
</dbReference>
<dbReference type="PANTHER" id="PTHR34384">
    <property type="entry name" value="L-2,3-DIAMINOPROPANOATE--CITRATE LIGASE"/>
    <property type="match status" value="1"/>
</dbReference>
<comment type="similarity">
    <text evidence="1">Belongs to the IucA/IucC family.</text>
</comment>
<dbReference type="Pfam" id="PF04183">
    <property type="entry name" value="IucA_IucC"/>
    <property type="match status" value="1"/>
</dbReference>
<evidence type="ECO:0000313" key="4">
    <source>
        <dbReference type="EMBL" id="SCZ86209.1"/>
    </source>
</evidence>
<reference evidence="4 5" key="1">
    <citation type="submission" date="2016-10" db="EMBL/GenBank/DDBJ databases">
        <authorList>
            <person name="de Groot N.N."/>
        </authorList>
    </citation>
    <scope>NUCLEOTIDE SEQUENCE [LARGE SCALE GENOMIC DNA]</scope>
    <source>
        <strain evidence="4">1</strain>
    </source>
</reference>
<dbReference type="Gene3D" id="1.10.510.40">
    <property type="match status" value="1"/>
</dbReference>
<dbReference type="STRING" id="51642.NSMM_500009"/>
<dbReference type="GO" id="GO:0019290">
    <property type="term" value="P:siderophore biosynthetic process"/>
    <property type="evidence" value="ECO:0007669"/>
    <property type="project" value="InterPro"/>
</dbReference>
<dbReference type="Proteomes" id="UP000198729">
    <property type="component" value="Unassembled WGS sequence"/>
</dbReference>
<dbReference type="Pfam" id="PF06276">
    <property type="entry name" value="FhuF"/>
    <property type="match status" value="1"/>
</dbReference>